<gene>
    <name evidence="3" type="ORF">PoMZ_13439</name>
</gene>
<evidence type="ECO:0000256" key="2">
    <source>
        <dbReference type="SAM" id="SignalP"/>
    </source>
</evidence>
<accession>A0A4P7NVH2</accession>
<evidence type="ECO:0000256" key="1">
    <source>
        <dbReference type="SAM" id="MobiDB-lite"/>
    </source>
</evidence>
<evidence type="ECO:0000313" key="3">
    <source>
        <dbReference type="EMBL" id="QBZ66462.1"/>
    </source>
</evidence>
<feature type="chain" id="PRO_5043714078" evidence="2">
    <location>
        <begin position="25"/>
        <end position="140"/>
    </location>
</feature>
<keyword evidence="2" id="KW-0732">Signal</keyword>
<protein>
    <submittedName>
        <fullName evidence="3">Uncharacterized protein</fullName>
    </submittedName>
</protein>
<feature type="region of interest" description="Disordered" evidence="1">
    <location>
        <begin position="83"/>
        <end position="140"/>
    </location>
</feature>
<dbReference type="AlphaFoldDB" id="A0A4P7NVH2"/>
<organism evidence="3 4">
    <name type="scientific">Pyricularia oryzae</name>
    <name type="common">Rice blast fungus</name>
    <name type="synonym">Magnaporthe oryzae</name>
    <dbReference type="NCBI Taxonomy" id="318829"/>
    <lineage>
        <taxon>Eukaryota</taxon>
        <taxon>Fungi</taxon>
        <taxon>Dikarya</taxon>
        <taxon>Ascomycota</taxon>
        <taxon>Pezizomycotina</taxon>
        <taxon>Sordariomycetes</taxon>
        <taxon>Sordariomycetidae</taxon>
        <taxon>Magnaporthales</taxon>
        <taxon>Pyriculariaceae</taxon>
        <taxon>Pyricularia</taxon>
    </lineage>
</organism>
<feature type="signal peptide" evidence="2">
    <location>
        <begin position="1"/>
        <end position="24"/>
    </location>
</feature>
<evidence type="ECO:0000313" key="4">
    <source>
        <dbReference type="Proteomes" id="UP000294847"/>
    </source>
</evidence>
<reference evidence="3 4" key="1">
    <citation type="journal article" date="2019" name="Mol. Biol. Evol.">
        <title>Blast fungal genomes show frequent chromosomal changes, gene gains and losses, and effector gene turnover.</title>
        <authorList>
            <person name="Gomez Luciano L.B."/>
            <person name="Jason Tsai I."/>
            <person name="Chuma I."/>
            <person name="Tosa Y."/>
            <person name="Chen Y.H."/>
            <person name="Li J.Y."/>
            <person name="Li M.Y."/>
            <person name="Jade Lu M.Y."/>
            <person name="Nakayashiki H."/>
            <person name="Li W.H."/>
        </authorList>
    </citation>
    <scope>NUCLEOTIDE SEQUENCE [LARGE SCALE GENOMIC DNA]</scope>
    <source>
        <strain evidence="3">MZ5-1-6</strain>
    </source>
</reference>
<name>A0A4P7NVH2_PYROR</name>
<dbReference type="Proteomes" id="UP000294847">
    <property type="component" value="Chromosome 7"/>
</dbReference>
<proteinExistence type="predicted"/>
<dbReference type="EMBL" id="CP034210">
    <property type="protein sequence ID" value="QBZ66462.1"/>
    <property type="molecule type" value="Genomic_DNA"/>
</dbReference>
<sequence>MRSETILALATAAVVALCPTGGAATPAFRLFSKQQDCTINVADGDGRIVDTRQTFNGGSLAIAHVNDKDVPLTVNADCTVGQSNDLPAGFKASGFPTNGVRLPSSEKPSGEAKSSGKRPKTKRPRDLSALVKGAAADLAV</sequence>